<keyword evidence="3" id="KW-1185">Reference proteome</keyword>
<dbReference type="InterPro" id="IPR004360">
    <property type="entry name" value="Glyas_Fos-R_dOase_dom"/>
</dbReference>
<evidence type="ECO:0000259" key="1">
    <source>
        <dbReference type="PROSITE" id="PS51819"/>
    </source>
</evidence>
<gene>
    <name evidence="2" type="ORF">EYC98_16985</name>
</gene>
<accession>A0ABT3TK00</accession>
<dbReference type="InterPro" id="IPR037523">
    <property type="entry name" value="VOC_core"/>
</dbReference>
<dbReference type="EMBL" id="SHNN01000003">
    <property type="protein sequence ID" value="MCX2982560.1"/>
    <property type="molecule type" value="Genomic_DNA"/>
</dbReference>
<dbReference type="Proteomes" id="UP001143362">
    <property type="component" value="Unassembled WGS sequence"/>
</dbReference>
<protein>
    <submittedName>
        <fullName evidence="2">VOC family protein</fullName>
    </submittedName>
</protein>
<dbReference type="SUPFAM" id="SSF54593">
    <property type="entry name" value="Glyoxalase/Bleomycin resistance protein/Dihydroxybiphenyl dioxygenase"/>
    <property type="match status" value="1"/>
</dbReference>
<evidence type="ECO:0000313" key="2">
    <source>
        <dbReference type="EMBL" id="MCX2982560.1"/>
    </source>
</evidence>
<organism evidence="2 3">
    <name type="scientific">Candidatus Litorirhabdus singularis</name>
    <dbReference type="NCBI Taxonomy" id="2518993"/>
    <lineage>
        <taxon>Bacteria</taxon>
        <taxon>Pseudomonadati</taxon>
        <taxon>Pseudomonadota</taxon>
        <taxon>Gammaproteobacteria</taxon>
        <taxon>Cellvibrionales</taxon>
        <taxon>Halieaceae</taxon>
        <taxon>Candidatus Litorirhabdus</taxon>
    </lineage>
</organism>
<proteinExistence type="predicted"/>
<sequence length="134" mass="14357">MSAILQKPLLDAGLVTTNLSAAHRFYGELLGFPVVGEVEFPEVGFIRRYAVGDSILRVFVPQTPPAAEGSREGFASQTGIRYLTIYISNLEAVVAALADAGFKIPVPVRELRPGVLVAQAEDADGNTVELTQEN</sequence>
<reference evidence="2" key="1">
    <citation type="submission" date="2019-02" db="EMBL/GenBank/DDBJ databases">
        <authorList>
            <person name="Li S.-H."/>
        </authorList>
    </citation>
    <scope>NUCLEOTIDE SEQUENCE</scope>
    <source>
        <strain evidence="2">IMCC14734</strain>
    </source>
</reference>
<dbReference type="InterPro" id="IPR029068">
    <property type="entry name" value="Glyas_Bleomycin-R_OHBP_Dase"/>
</dbReference>
<dbReference type="Pfam" id="PF00903">
    <property type="entry name" value="Glyoxalase"/>
    <property type="match status" value="1"/>
</dbReference>
<comment type="caution">
    <text evidence="2">The sequence shown here is derived from an EMBL/GenBank/DDBJ whole genome shotgun (WGS) entry which is preliminary data.</text>
</comment>
<evidence type="ECO:0000313" key="3">
    <source>
        <dbReference type="Proteomes" id="UP001143362"/>
    </source>
</evidence>
<name>A0ABT3TK00_9GAMM</name>
<dbReference type="CDD" id="cd06587">
    <property type="entry name" value="VOC"/>
    <property type="match status" value="1"/>
</dbReference>
<dbReference type="Gene3D" id="3.10.180.10">
    <property type="entry name" value="2,3-Dihydroxybiphenyl 1,2-Dioxygenase, domain 1"/>
    <property type="match status" value="1"/>
</dbReference>
<dbReference type="PROSITE" id="PS51819">
    <property type="entry name" value="VOC"/>
    <property type="match status" value="1"/>
</dbReference>
<dbReference type="RefSeq" id="WP_279246571.1">
    <property type="nucleotide sequence ID" value="NZ_SHNN01000003.1"/>
</dbReference>
<feature type="domain" description="VOC" evidence="1">
    <location>
        <begin position="8"/>
        <end position="133"/>
    </location>
</feature>